<sequence>MYVTALYDRTEKLACYRRCAMLEVYMLVHQDEPLVEVYRKERGWKQELFGEGQMISLEQLDLEFSLKAIYEGVL</sequence>
<dbReference type="EMBL" id="BNJK01000001">
    <property type="protein sequence ID" value="GHO92926.1"/>
    <property type="molecule type" value="Genomic_DNA"/>
</dbReference>
<organism evidence="2 3">
    <name type="scientific">Reticulibacter mediterranei</name>
    <dbReference type="NCBI Taxonomy" id="2778369"/>
    <lineage>
        <taxon>Bacteria</taxon>
        <taxon>Bacillati</taxon>
        <taxon>Chloroflexota</taxon>
        <taxon>Ktedonobacteria</taxon>
        <taxon>Ktedonobacterales</taxon>
        <taxon>Reticulibacteraceae</taxon>
        <taxon>Reticulibacter</taxon>
    </lineage>
</organism>
<dbReference type="Pfam" id="PF05685">
    <property type="entry name" value="Uma2"/>
    <property type="match status" value="1"/>
</dbReference>
<proteinExistence type="predicted"/>
<dbReference type="InterPro" id="IPR008538">
    <property type="entry name" value="Uma2"/>
</dbReference>
<evidence type="ECO:0000259" key="1">
    <source>
        <dbReference type="Pfam" id="PF05685"/>
    </source>
</evidence>
<dbReference type="PANTHER" id="PTHR36558:SF1">
    <property type="entry name" value="RESTRICTION ENDONUCLEASE DOMAIN-CONTAINING PROTEIN-RELATED"/>
    <property type="match status" value="1"/>
</dbReference>
<evidence type="ECO:0000313" key="3">
    <source>
        <dbReference type="Proteomes" id="UP000597444"/>
    </source>
</evidence>
<evidence type="ECO:0000313" key="2">
    <source>
        <dbReference type="EMBL" id="GHO92926.1"/>
    </source>
</evidence>
<dbReference type="InterPro" id="IPR012296">
    <property type="entry name" value="Nuclease_put_TT1808"/>
</dbReference>
<protein>
    <recommendedName>
        <fullName evidence="1">Putative restriction endonuclease domain-containing protein</fullName>
    </recommendedName>
</protein>
<name>A0A8J3IMH4_9CHLR</name>
<dbReference type="Gene3D" id="3.90.1570.10">
    <property type="entry name" value="tt1808, chain A"/>
    <property type="match status" value="1"/>
</dbReference>
<feature type="domain" description="Putative restriction endonuclease" evidence="1">
    <location>
        <begin position="5"/>
        <end position="66"/>
    </location>
</feature>
<gene>
    <name evidence="2" type="ORF">KSF_029740</name>
</gene>
<comment type="caution">
    <text evidence="2">The sequence shown here is derived from an EMBL/GenBank/DDBJ whole genome shotgun (WGS) entry which is preliminary data.</text>
</comment>
<accession>A0A8J3IMH4</accession>
<dbReference type="AlphaFoldDB" id="A0A8J3IMH4"/>
<dbReference type="RefSeq" id="WP_220203737.1">
    <property type="nucleotide sequence ID" value="NZ_BNJK01000001.1"/>
</dbReference>
<reference evidence="2" key="1">
    <citation type="submission" date="2020-10" db="EMBL/GenBank/DDBJ databases">
        <title>Taxonomic study of unclassified bacteria belonging to the class Ktedonobacteria.</title>
        <authorList>
            <person name="Yabe S."/>
            <person name="Wang C.M."/>
            <person name="Zheng Y."/>
            <person name="Sakai Y."/>
            <person name="Cavaletti L."/>
            <person name="Monciardini P."/>
            <person name="Donadio S."/>
        </authorList>
    </citation>
    <scope>NUCLEOTIDE SEQUENCE</scope>
    <source>
        <strain evidence="2">ID150040</strain>
    </source>
</reference>
<dbReference type="PANTHER" id="PTHR36558">
    <property type="entry name" value="GLR1098 PROTEIN"/>
    <property type="match status" value="1"/>
</dbReference>
<keyword evidence="3" id="KW-1185">Reference proteome</keyword>
<dbReference type="Proteomes" id="UP000597444">
    <property type="component" value="Unassembled WGS sequence"/>
</dbReference>